<evidence type="ECO:0000313" key="2">
    <source>
        <dbReference type="Proteomes" id="UP000070133"/>
    </source>
</evidence>
<sequence length="116" mass="12620">MVVEVLGFWDTGEGEVLLVSEEEDVGDPVLVEGEFVVVEVEGEMFGSLGREDGGGISEVDGVLVLFVEVRKLLGVEVDELDIEEEEDVGDPVSVEYELVVLEAEVELFSSLDTEEV</sequence>
<dbReference type="EMBL" id="LFZN01000008">
    <property type="protein sequence ID" value="KXT06138.1"/>
    <property type="molecule type" value="Genomic_DNA"/>
</dbReference>
<gene>
    <name evidence="1" type="ORF">AC578_1352</name>
</gene>
<evidence type="ECO:0000313" key="1">
    <source>
        <dbReference type="EMBL" id="KXT06138.1"/>
    </source>
</evidence>
<protein>
    <submittedName>
        <fullName evidence="1">Uncharacterized protein</fullName>
    </submittedName>
</protein>
<accession>A0A139HUL0</accession>
<proteinExistence type="predicted"/>
<reference evidence="1 2" key="1">
    <citation type="submission" date="2015-07" db="EMBL/GenBank/DDBJ databases">
        <title>Comparative genomics of the Sigatoka disease complex on banana suggests a link between parallel evolutionary changes in Pseudocercospora fijiensis and Pseudocercospora eumusae and increased virulence on the banana host.</title>
        <authorList>
            <person name="Chang T.-C."/>
            <person name="Salvucci A."/>
            <person name="Crous P.W."/>
            <person name="Stergiopoulos I."/>
        </authorList>
    </citation>
    <scope>NUCLEOTIDE SEQUENCE [LARGE SCALE GENOMIC DNA]</scope>
    <source>
        <strain evidence="1 2">CBS 114824</strain>
    </source>
</reference>
<name>A0A139HUL0_9PEZI</name>
<dbReference type="Proteomes" id="UP000070133">
    <property type="component" value="Unassembled WGS sequence"/>
</dbReference>
<organism evidence="1 2">
    <name type="scientific">Pseudocercospora eumusae</name>
    <dbReference type="NCBI Taxonomy" id="321146"/>
    <lineage>
        <taxon>Eukaryota</taxon>
        <taxon>Fungi</taxon>
        <taxon>Dikarya</taxon>
        <taxon>Ascomycota</taxon>
        <taxon>Pezizomycotina</taxon>
        <taxon>Dothideomycetes</taxon>
        <taxon>Dothideomycetidae</taxon>
        <taxon>Mycosphaerellales</taxon>
        <taxon>Mycosphaerellaceae</taxon>
        <taxon>Pseudocercospora</taxon>
    </lineage>
</organism>
<keyword evidence="2" id="KW-1185">Reference proteome</keyword>
<dbReference type="AlphaFoldDB" id="A0A139HUL0"/>
<comment type="caution">
    <text evidence="1">The sequence shown here is derived from an EMBL/GenBank/DDBJ whole genome shotgun (WGS) entry which is preliminary data.</text>
</comment>